<reference evidence="2 3" key="1">
    <citation type="submission" date="2019-01" db="EMBL/GenBank/DDBJ databases">
        <title>Anoxybacillus flavithermus in powdered infant formula.</title>
        <authorList>
            <person name="Rhee M.S."/>
            <person name="Choi I.-G."/>
            <person name="Cho T.J."/>
            <person name="Park B."/>
        </authorList>
    </citation>
    <scope>NUCLEOTIDE SEQUENCE [LARGE SCALE GENOMIC DNA]</scope>
    <source>
        <strain evidence="2 3">FHS-PPAM212</strain>
    </source>
</reference>
<keyword evidence="2" id="KW-0255">Endonuclease</keyword>
<dbReference type="GO" id="GO:0004519">
    <property type="term" value="F:endonuclease activity"/>
    <property type="evidence" value="ECO:0007669"/>
    <property type="project" value="UniProtKB-KW"/>
</dbReference>
<dbReference type="InterPro" id="IPR025938">
    <property type="entry name" value="RRXRR_dom"/>
</dbReference>
<comment type="caution">
    <text evidence="2">The sequence shown here is derived from an EMBL/GenBank/DDBJ whole genome shotgun (WGS) entry which is preliminary data.</text>
</comment>
<evidence type="ECO:0000313" key="3">
    <source>
        <dbReference type="Proteomes" id="UP000286434"/>
    </source>
</evidence>
<dbReference type="EMBL" id="SBBW01000241">
    <property type="protein sequence ID" value="RWU02982.1"/>
    <property type="molecule type" value="Genomic_DNA"/>
</dbReference>
<proteinExistence type="predicted"/>
<dbReference type="AlphaFoldDB" id="A0AAX1ZW46"/>
<sequence>MVFVLDTNKRPLAPCHEAVARKLLKQGKAAIYRRFPFTIILKKSVDESEIKATYRLKIDYGSRHTGLAILRGQEVVWLGQLDHRTDIKERIDKRRAFRRARRNRK</sequence>
<keyword evidence="2" id="KW-0378">Hydrolase</keyword>
<feature type="non-terminal residue" evidence="2">
    <location>
        <position position="105"/>
    </location>
</feature>
<name>A0AAX1ZW46_9BACL</name>
<dbReference type="Pfam" id="PF14239">
    <property type="entry name" value="RRXRR"/>
    <property type="match status" value="1"/>
</dbReference>
<dbReference type="Proteomes" id="UP000286434">
    <property type="component" value="Unassembled WGS sequence"/>
</dbReference>
<evidence type="ECO:0000313" key="2">
    <source>
        <dbReference type="EMBL" id="RWU02982.1"/>
    </source>
</evidence>
<organism evidence="2 3">
    <name type="scientific">Anoxybacillus flavithermus</name>
    <dbReference type="NCBI Taxonomy" id="33934"/>
    <lineage>
        <taxon>Bacteria</taxon>
        <taxon>Bacillati</taxon>
        <taxon>Bacillota</taxon>
        <taxon>Bacilli</taxon>
        <taxon>Bacillales</taxon>
        <taxon>Anoxybacillaceae</taxon>
        <taxon>Anoxybacillus</taxon>
    </lineage>
</organism>
<accession>A0AAX1ZW46</accession>
<evidence type="ECO:0000259" key="1">
    <source>
        <dbReference type="Pfam" id="PF14239"/>
    </source>
</evidence>
<gene>
    <name evidence="2" type="ORF">EA138_14625</name>
</gene>
<dbReference type="RefSeq" id="WP_192953514.1">
    <property type="nucleotide sequence ID" value="NZ_JABJUX010000033.1"/>
</dbReference>
<protein>
    <submittedName>
        <fullName evidence="2">HNH endonuclease</fullName>
    </submittedName>
</protein>
<keyword evidence="2" id="KW-0540">Nuclease</keyword>
<feature type="domain" description="RRXRR" evidence="1">
    <location>
        <begin position="2"/>
        <end position="105"/>
    </location>
</feature>